<keyword evidence="9" id="KW-0808">Transferase</keyword>
<dbReference type="Pfam" id="PF13291">
    <property type="entry name" value="ACT_4"/>
    <property type="match status" value="1"/>
</dbReference>
<reference evidence="9 10" key="1">
    <citation type="submission" date="2017-05" db="EMBL/GenBank/DDBJ databases">
        <title>Thiocyanate degradation by Thiohalobacter thiocyanaticus FOKN1.</title>
        <authorList>
            <person name="Oshiki M."/>
            <person name="Fukushima T."/>
            <person name="Kawano S."/>
            <person name="Nakagawa J."/>
        </authorList>
    </citation>
    <scope>NUCLEOTIDE SEQUENCE [LARGE SCALE GENOMIC DNA]</scope>
    <source>
        <strain evidence="9 10">FOKN1</strain>
    </source>
</reference>
<dbReference type="PROSITE" id="PS51880">
    <property type="entry name" value="TGS"/>
    <property type="match status" value="1"/>
</dbReference>
<dbReference type="CDD" id="cd01668">
    <property type="entry name" value="TGS_RSH"/>
    <property type="match status" value="1"/>
</dbReference>
<dbReference type="Gene3D" id="3.30.70.260">
    <property type="match status" value="1"/>
</dbReference>
<dbReference type="InterPro" id="IPR003607">
    <property type="entry name" value="HD/PDEase_dom"/>
</dbReference>
<proteinExistence type="inferred from homology"/>
<dbReference type="Proteomes" id="UP000218765">
    <property type="component" value="Chromosome"/>
</dbReference>
<dbReference type="Pfam" id="PF19296">
    <property type="entry name" value="RelA_AH_RIS"/>
    <property type="match status" value="1"/>
</dbReference>
<dbReference type="InterPro" id="IPR006674">
    <property type="entry name" value="HD_domain"/>
</dbReference>
<dbReference type="NCBIfam" id="NF008303">
    <property type="entry name" value="PRK11092.1"/>
    <property type="match status" value="1"/>
</dbReference>
<evidence type="ECO:0000259" key="6">
    <source>
        <dbReference type="PROSITE" id="PS51671"/>
    </source>
</evidence>
<name>A0A1Z4VMJ4_9GAMM</name>
<dbReference type="GO" id="GO:0016301">
    <property type="term" value="F:kinase activity"/>
    <property type="evidence" value="ECO:0007669"/>
    <property type="project" value="UniProtKB-KW"/>
</dbReference>
<dbReference type="GO" id="GO:0005886">
    <property type="term" value="C:plasma membrane"/>
    <property type="evidence" value="ECO:0007669"/>
    <property type="project" value="TreeGrafter"/>
</dbReference>
<evidence type="ECO:0000256" key="1">
    <source>
        <dbReference type="ARBA" id="ARBA00022801"/>
    </source>
</evidence>
<dbReference type="PANTHER" id="PTHR21262:SF36">
    <property type="entry name" value="BIFUNCTIONAL (P)PPGPP SYNTHASE_HYDROLASE SPOT"/>
    <property type="match status" value="1"/>
</dbReference>
<protein>
    <recommendedName>
        <fullName evidence="3">guanosine-3',5'-bis(diphosphate) 3'-diphosphatase</fullName>
        <ecNumber evidence="3">3.1.7.2</ecNumber>
    </recommendedName>
</protein>
<dbReference type="InterPro" id="IPR004095">
    <property type="entry name" value="TGS"/>
</dbReference>
<dbReference type="Gene3D" id="1.10.3210.10">
    <property type="entry name" value="Hypothetical protein af1432"/>
    <property type="match status" value="1"/>
</dbReference>
<dbReference type="Gene3D" id="3.10.20.30">
    <property type="match status" value="1"/>
</dbReference>
<dbReference type="SUPFAM" id="SSF55021">
    <property type="entry name" value="ACT-like"/>
    <property type="match status" value="1"/>
</dbReference>
<dbReference type="SUPFAM" id="SSF81301">
    <property type="entry name" value="Nucleotidyltransferase"/>
    <property type="match status" value="1"/>
</dbReference>
<dbReference type="AlphaFoldDB" id="A0A1Z4VMJ4"/>
<dbReference type="SMART" id="SM00471">
    <property type="entry name" value="HDc"/>
    <property type="match status" value="1"/>
</dbReference>
<accession>A0A1Z4VMJ4</accession>
<evidence type="ECO:0000259" key="7">
    <source>
        <dbReference type="PROSITE" id="PS51831"/>
    </source>
</evidence>
<dbReference type="CDD" id="cd05399">
    <property type="entry name" value="NT_Rel-Spo_like"/>
    <property type="match status" value="1"/>
</dbReference>
<evidence type="ECO:0000256" key="3">
    <source>
        <dbReference type="ARBA" id="ARBA00024387"/>
    </source>
</evidence>
<feature type="domain" description="HD" evidence="7">
    <location>
        <begin position="56"/>
        <end position="155"/>
    </location>
</feature>
<dbReference type="EC" id="3.1.7.2" evidence="3"/>
<dbReference type="GO" id="GO:0015949">
    <property type="term" value="P:nucleobase-containing small molecule interconversion"/>
    <property type="evidence" value="ECO:0007669"/>
    <property type="project" value="UniProtKB-ARBA"/>
</dbReference>
<feature type="domain" description="ACT" evidence="6">
    <location>
        <begin position="645"/>
        <end position="719"/>
    </location>
</feature>
<evidence type="ECO:0000256" key="5">
    <source>
        <dbReference type="RuleBase" id="RU003847"/>
    </source>
</evidence>
<dbReference type="GO" id="GO:0008728">
    <property type="term" value="F:GTP diphosphokinase activity"/>
    <property type="evidence" value="ECO:0007669"/>
    <property type="project" value="TreeGrafter"/>
</dbReference>
<dbReference type="CDD" id="cd00077">
    <property type="entry name" value="HDc"/>
    <property type="match status" value="1"/>
</dbReference>
<dbReference type="GO" id="GO:0042594">
    <property type="term" value="P:response to starvation"/>
    <property type="evidence" value="ECO:0007669"/>
    <property type="project" value="TreeGrafter"/>
</dbReference>
<dbReference type="FunFam" id="3.10.20.30:FF:000002">
    <property type="entry name" value="GTP pyrophosphokinase (RelA/SpoT)"/>
    <property type="match status" value="1"/>
</dbReference>
<organism evidence="9 10">
    <name type="scientific">Thiohalobacter thiocyanaticus</name>
    <dbReference type="NCBI Taxonomy" id="585455"/>
    <lineage>
        <taxon>Bacteria</taxon>
        <taxon>Pseudomonadati</taxon>
        <taxon>Pseudomonadota</taxon>
        <taxon>Gammaproteobacteria</taxon>
        <taxon>Thiohalobacterales</taxon>
        <taxon>Thiohalobacteraceae</taxon>
        <taxon>Thiohalobacter</taxon>
    </lineage>
</organism>
<dbReference type="Pfam" id="PF02824">
    <property type="entry name" value="TGS"/>
    <property type="match status" value="1"/>
</dbReference>
<dbReference type="CDD" id="cd04876">
    <property type="entry name" value="ACT_RelA-SpoT"/>
    <property type="match status" value="1"/>
</dbReference>
<feature type="domain" description="TGS" evidence="8">
    <location>
        <begin position="397"/>
        <end position="458"/>
    </location>
</feature>
<comment type="similarity">
    <text evidence="5">Belongs to the relA/spoT family.</text>
</comment>
<dbReference type="Pfam" id="PF04607">
    <property type="entry name" value="RelA_SpoT"/>
    <property type="match status" value="1"/>
</dbReference>
<dbReference type="SUPFAM" id="SSF81271">
    <property type="entry name" value="TGS-like"/>
    <property type="match status" value="1"/>
</dbReference>
<dbReference type="NCBIfam" id="TIGR00691">
    <property type="entry name" value="spoT_relA"/>
    <property type="match status" value="1"/>
</dbReference>
<keyword evidence="10" id="KW-1185">Reference proteome</keyword>
<dbReference type="SMART" id="SM00954">
    <property type="entry name" value="RelA_SpoT"/>
    <property type="match status" value="1"/>
</dbReference>
<dbReference type="InterPro" id="IPR007685">
    <property type="entry name" value="RelA_SpoT"/>
</dbReference>
<comment type="catalytic activity">
    <reaction evidence="4">
        <text>guanosine 3',5'-bis(diphosphate) + H2O = GDP + diphosphate + H(+)</text>
        <dbReference type="Rhea" id="RHEA:14253"/>
        <dbReference type="ChEBI" id="CHEBI:15377"/>
        <dbReference type="ChEBI" id="CHEBI:15378"/>
        <dbReference type="ChEBI" id="CHEBI:33019"/>
        <dbReference type="ChEBI" id="CHEBI:58189"/>
        <dbReference type="ChEBI" id="CHEBI:77828"/>
        <dbReference type="EC" id="3.1.7.2"/>
    </reaction>
</comment>
<dbReference type="InterPro" id="IPR004811">
    <property type="entry name" value="RelA/Spo_fam"/>
</dbReference>
<dbReference type="SUPFAM" id="SSF109604">
    <property type="entry name" value="HD-domain/PDEase-like"/>
    <property type="match status" value="1"/>
</dbReference>
<dbReference type="PANTHER" id="PTHR21262">
    <property type="entry name" value="GUANOSINE-3',5'-BIS DIPHOSPHATE 3'-PYROPHOSPHOHYDROLASE"/>
    <property type="match status" value="1"/>
</dbReference>
<dbReference type="InterPro" id="IPR002912">
    <property type="entry name" value="ACT_dom"/>
</dbReference>
<gene>
    <name evidence="9" type="ORF">FOKN1_0049</name>
</gene>
<dbReference type="InterPro" id="IPR012676">
    <property type="entry name" value="TGS-like"/>
</dbReference>
<dbReference type="PROSITE" id="PS51831">
    <property type="entry name" value="HD"/>
    <property type="match status" value="1"/>
</dbReference>
<dbReference type="PROSITE" id="PS51671">
    <property type="entry name" value="ACT"/>
    <property type="match status" value="1"/>
</dbReference>
<evidence type="ECO:0000313" key="10">
    <source>
        <dbReference type="Proteomes" id="UP000218765"/>
    </source>
</evidence>
<dbReference type="Pfam" id="PF13328">
    <property type="entry name" value="HD_4"/>
    <property type="match status" value="1"/>
</dbReference>
<dbReference type="InterPro" id="IPR012675">
    <property type="entry name" value="Beta-grasp_dom_sf"/>
</dbReference>
<dbReference type="UniPathway" id="UPA00908">
    <property type="reaction ID" value="UER00886"/>
</dbReference>
<comment type="pathway">
    <text evidence="2">Purine metabolism; ppGpp biosynthesis; ppGpp from GDP: step 1/1.</text>
</comment>
<dbReference type="InterPro" id="IPR043519">
    <property type="entry name" value="NT_sf"/>
</dbReference>
<dbReference type="EMBL" id="AP018052">
    <property type="protein sequence ID" value="BAZ92454.1"/>
    <property type="molecule type" value="Genomic_DNA"/>
</dbReference>
<dbReference type="FunFam" id="1.10.3210.10:FF:000001">
    <property type="entry name" value="GTP pyrophosphokinase RelA"/>
    <property type="match status" value="1"/>
</dbReference>
<dbReference type="GO" id="GO:0008893">
    <property type="term" value="F:guanosine-3',5'-bis(diphosphate) 3'-diphosphatase activity"/>
    <property type="evidence" value="ECO:0007669"/>
    <property type="project" value="UniProtKB-EC"/>
</dbReference>
<keyword evidence="1" id="KW-0378">Hydrolase</keyword>
<evidence type="ECO:0000256" key="2">
    <source>
        <dbReference type="ARBA" id="ARBA00024329"/>
    </source>
</evidence>
<comment type="function">
    <text evidence="5">In eubacteria ppGpp (guanosine 3'-diphosphate 5'-diphosphate) is a mediator of the stringent response that coordinates a variety of cellular activities in response to changes in nutritional abundance.</text>
</comment>
<evidence type="ECO:0000256" key="4">
    <source>
        <dbReference type="ARBA" id="ARBA00047968"/>
    </source>
</evidence>
<sequence length="719" mass="80451">MVAKARDTDNERFLISDLCNLLDSYLPHDAVQEVYSAYLFGAEAHEGQHRMSGEPYIYHPIAVARILAEMHMDHQSIVAAILHDVIEDTPTAKEQVESRFGAEVAELVDGVSKLTQIQFESKAEQQAENFRKMMLAMVRDIRVILIKLADRLHNMRTLGVMRPDKRRRIARETLEIYAPIANRLGMNQMRLELEDLGFAALHPMRSRVLEEAVRRARGNRKEILNKIETAIKRRLRQEHIDGEIKSREKHLYSLYRKMRGKGVSFADVSDVYAFRIIVDKPDTCYRALGIVHNLYKPVPGKFKDYIAIPKANGYQSLHTVLFGPYGVPIEVQIRTEDMDRVAEAGIAAHWLYKAGEGGANSAQQRAREWLRELLEMQKNAGNSLEFLENVKIDLFPDEVYVFTPQGEIMELPRGATAVDFAYAVHTEVGNTCIAAKIDRHLSPLRTPLLNGQTVEIITAPGAHPNPAWLNFVITAKARSNIRHHLKNLRSEEAVNLGRRLLDKALASLGTSLGELPQARIEAFLSDCGAESLEAVLDDIGLGNRFPILVARQLAGRSEEVEAGASGDAAQVTTPLAIKGTEGMVVSYAKCCRPIPGDPIIGFVSAGRGIVIHVESCKNVADYRNQPEKWIDVEWEPDVEGEFPAELRIEVANQRGVLATVAAVIADMGSNIENVGIEERDGMNTTMVFTITVKNRRHLASVMRRIRHIKLVLRLSRGRG</sequence>
<evidence type="ECO:0000313" key="9">
    <source>
        <dbReference type="EMBL" id="BAZ92454.1"/>
    </source>
</evidence>
<evidence type="ECO:0000259" key="8">
    <source>
        <dbReference type="PROSITE" id="PS51880"/>
    </source>
</evidence>
<dbReference type="InterPro" id="IPR045600">
    <property type="entry name" value="RelA/SpoT_AH_RIS"/>
</dbReference>
<keyword evidence="9" id="KW-0418">Kinase</keyword>
<dbReference type="GO" id="GO:0015970">
    <property type="term" value="P:guanosine tetraphosphate biosynthetic process"/>
    <property type="evidence" value="ECO:0007669"/>
    <property type="project" value="UniProtKB-UniPathway"/>
</dbReference>
<dbReference type="InterPro" id="IPR045865">
    <property type="entry name" value="ACT-like_dom_sf"/>
</dbReference>
<dbReference type="KEGG" id="ttc:FOKN1_0049"/>
<dbReference type="FunFam" id="3.30.460.10:FF:000001">
    <property type="entry name" value="GTP pyrophosphokinase RelA"/>
    <property type="match status" value="1"/>
</dbReference>
<dbReference type="InterPro" id="IPR033655">
    <property type="entry name" value="TGS_RelA/SpoT"/>
</dbReference>
<dbReference type="Gene3D" id="3.30.460.10">
    <property type="entry name" value="Beta Polymerase, domain 2"/>
    <property type="match status" value="1"/>
</dbReference>